<feature type="transmembrane region" description="Helical" evidence="5">
    <location>
        <begin position="6"/>
        <end position="21"/>
    </location>
</feature>
<dbReference type="AlphaFoldDB" id="A0A1J4UAL8"/>
<reference evidence="6 7" key="1">
    <citation type="journal article" date="2016" name="Environ. Microbiol.">
        <title>Genomic resolution of a cold subsurface aquifer community provides metabolic insights for novel microbes adapted to high CO concentrations.</title>
        <authorList>
            <person name="Probst A.J."/>
            <person name="Castelle C.J."/>
            <person name="Singh A."/>
            <person name="Brown C.T."/>
            <person name="Anantharaman K."/>
            <person name="Sharon I."/>
            <person name="Hug L.A."/>
            <person name="Burstein D."/>
            <person name="Emerson J.B."/>
            <person name="Thomas B.C."/>
            <person name="Banfield J.F."/>
        </authorList>
    </citation>
    <scope>NUCLEOTIDE SEQUENCE [LARGE SCALE GENOMIC DNA]</scope>
    <source>
        <strain evidence="6">CG1_02_32_51</strain>
    </source>
</reference>
<dbReference type="GO" id="GO:0009403">
    <property type="term" value="P:toxin biosynthetic process"/>
    <property type="evidence" value="ECO:0007669"/>
    <property type="project" value="InterPro"/>
</dbReference>
<keyword evidence="2 5" id="KW-0812">Transmembrane</keyword>
<evidence type="ECO:0000313" key="6">
    <source>
        <dbReference type="EMBL" id="OIO19574.1"/>
    </source>
</evidence>
<dbReference type="InterPro" id="IPR003825">
    <property type="entry name" value="Colicin-V_CvpA"/>
</dbReference>
<keyword evidence="3 5" id="KW-1133">Transmembrane helix</keyword>
<feature type="transmembrane region" description="Helical" evidence="5">
    <location>
        <begin position="105"/>
        <end position="126"/>
    </location>
</feature>
<gene>
    <name evidence="6" type="ORF">AUJ23_01925</name>
</gene>
<evidence type="ECO:0000256" key="3">
    <source>
        <dbReference type="ARBA" id="ARBA00022989"/>
    </source>
</evidence>
<dbReference type="GO" id="GO:0016020">
    <property type="term" value="C:membrane"/>
    <property type="evidence" value="ECO:0007669"/>
    <property type="project" value="UniProtKB-SubCell"/>
</dbReference>
<dbReference type="PANTHER" id="PTHR37306:SF1">
    <property type="entry name" value="COLICIN V PRODUCTION PROTEIN"/>
    <property type="match status" value="1"/>
</dbReference>
<evidence type="ECO:0000256" key="5">
    <source>
        <dbReference type="SAM" id="Phobius"/>
    </source>
</evidence>
<evidence type="ECO:0000313" key="7">
    <source>
        <dbReference type="Proteomes" id="UP000181941"/>
    </source>
</evidence>
<organism evidence="6 7">
    <name type="scientific">Candidatus Magasanikbacteria bacterium CG1_02_32_51</name>
    <dbReference type="NCBI Taxonomy" id="1805238"/>
    <lineage>
        <taxon>Bacteria</taxon>
        <taxon>Candidatus Magasanikiibacteriota</taxon>
    </lineage>
</organism>
<dbReference type="PANTHER" id="PTHR37306">
    <property type="entry name" value="COLICIN V PRODUCTION PROTEIN"/>
    <property type="match status" value="1"/>
</dbReference>
<name>A0A1J4UAL8_9BACT</name>
<protein>
    <recommendedName>
        <fullName evidence="8">Colicin V production protein</fullName>
    </recommendedName>
</protein>
<evidence type="ECO:0000256" key="2">
    <source>
        <dbReference type="ARBA" id="ARBA00022692"/>
    </source>
</evidence>
<sequence length="178" mass="19788">MHITDIILLIIIGGFGIYGFWTGFVRAFGSLVGTFLGVYLAGRYYQDLANWLSSFTGWHANTSKVLMFIIAFFIITSAIGVLFWFVDKIFKIVSIIPFVKTFNHLFGLGFGLIEGILSVGLFVYFVERIPLSEKVMTGLAHSTLAPILSSIASIFLPLLPQALQLLHSTVDYVENVIK</sequence>
<dbReference type="Proteomes" id="UP000181941">
    <property type="component" value="Unassembled WGS sequence"/>
</dbReference>
<evidence type="ECO:0000256" key="1">
    <source>
        <dbReference type="ARBA" id="ARBA00004141"/>
    </source>
</evidence>
<proteinExistence type="predicted"/>
<evidence type="ECO:0000256" key="4">
    <source>
        <dbReference type="ARBA" id="ARBA00023136"/>
    </source>
</evidence>
<dbReference type="STRING" id="1805238.AUJ23_01925"/>
<evidence type="ECO:0008006" key="8">
    <source>
        <dbReference type="Google" id="ProtNLM"/>
    </source>
</evidence>
<feature type="transmembrane region" description="Helical" evidence="5">
    <location>
        <begin position="138"/>
        <end position="159"/>
    </location>
</feature>
<accession>A0A1J4UAL8</accession>
<dbReference type="Pfam" id="PF02674">
    <property type="entry name" value="Colicin_V"/>
    <property type="match status" value="1"/>
</dbReference>
<comment type="subcellular location">
    <subcellularLocation>
        <location evidence="1">Membrane</location>
        <topology evidence="1">Multi-pass membrane protein</topology>
    </subcellularLocation>
</comment>
<feature type="transmembrane region" description="Helical" evidence="5">
    <location>
        <begin position="65"/>
        <end position="85"/>
    </location>
</feature>
<comment type="caution">
    <text evidence="6">The sequence shown here is derived from an EMBL/GenBank/DDBJ whole genome shotgun (WGS) entry which is preliminary data.</text>
</comment>
<dbReference type="EMBL" id="MNVC01000019">
    <property type="protein sequence ID" value="OIO19574.1"/>
    <property type="molecule type" value="Genomic_DNA"/>
</dbReference>
<keyword evidence="4 5" id="KW-0472">Membrane</keyword>